<dbReference type="GO" id="GO:0008168">
    <property type="term" value="F:methyltransferase activity"/>
    <property type="evidence" value="ECO:0007669"/>
    <property type="project" value="TreeGrafter"/>
</dbReference>
<dbReference type="Pfam" id="PF13649">
    <property type="entry name" value="Methyltransf_25"/>
    <property type="match status" value="1"/>
</dbReference>
<organism evidence="2">
    <name type="scientific">hydrothermal vent metagenome</name>
    <dbReference type="NCBI Taxonomy" id="652676"/>
    <lineage>
        <taxon>unclassified sequences</taxon>
        <taxon>metagenomes</taxon>
        <taxon>ecological metagenomes</taxon>
    </lineage>
</organism>
<dbReference type="InterPro" id="IPR029063">
    <property type="entry name" value="SAM-dependent_MTases_sf"/>
</dbReference>
<dbReference type="PANTHER" id="PTHR43591:SF24">
    <property type="entry name" value="2-METHOXY-6-POLYPRENYL-1,4-BENZOQUINOL METHYLASE, MITOCHONDRIAL"/>
    <property type="match status" value="1"/>
</dbReference>
<proteinExistence type="predicted"/>
<dbReference type="SUPFAM" id="SSF53335">
    <property type="entry name" value="S-adenosyl-L-methionine-dependent methyltransferases"/>
    <property type="match status" value="1"/>
</dbReference>
<dbReference type="CDD" id="cd02440">
    <property type="entry name" value="AdoMet_MTases"/>
    <property type="match status" value="1"/>
</dbReference>
<evidence type="ECO:0000259" key="1">
    <source>
        <dbReference type="Pfam" id="PF13649"/>
    </source>
</evidence>
<accession>A0A3B0Z4V7</accession>
<evidence type="ECO:0000313" key="2">
    <source>
        <dbReference type="EMBL" id="VAW88368.1"/>
    </source>
</evidence>
<dbReference type="InterPro" id="IPR041698">
    <property type="entry name" value="Methyltransf_25"/>
</dbReference>
<dbReference type="Gene3D" id="3.40.50.150">
    <property type="entry name" value="Vaccinia Virus protein VP39"/>
    <property type="match status" value="1"/>
</dbReference>
<feature type="domain" description="Methyltransferase" evidence="1">
    <location>
        <begin position="43"/>
        <end position="138"/>
    </location>
</feature>
<sequence length="268" mass="29914">MKKQDKQPDWGTLAEKFDLWVPHIAPVGDALLAALDAQSDDLILDLASGTGEPALTLAKKQQGATIIGTDAAAGMVRVAEKKAQQQRLKNIQFQTMAAEALSFPDNHFDRISCRFGVMLFDDSEVGLQQMHRVLKPGGRCVLAVWNTIEEMTTVFWSQQVFKKRISESEQPAVDAITSMSGPVLENLLKKVGFSEVSTQINHFEYSFPSFDAYWKNCMDSEIMKKQFDALQTGQLKEVKNAFAELAKPYQTDNGLRIPHKYQLAVATK</sequence>
<protein>
    <recommendedName>
        <fullName evidence="1">Methyltransferase domain-containing protein</fullName>
    </recommendedName>
</protein>
<reference evidence="2" key="1">
    <citation type="submission" date="2018-06" db="EMBL/GenBank/DDBJ databases">
        <authorList>
            <person name="Zhirakovskaya E."/>
        </authorList>
    </citation>
    <scope>NUCLEOTIDE SEQUENCE</scope>
</reference>
<dbReference type="EMBL" id="UOFO01000143">
    <property type="protein sequence ID" value="VAW88368.1"/>
    <property type="molecule type" value="Genomic_DNA"/>
</dbReference>
<gene>
    <name evidence="2" type="ORF">MNBD_GAMMA16-699</name>
</gene>
<dbReference type="PANTHER" id="PTHR43591">
    <property type="entry name" value="METHYLTRANSFERASE"/>
    <property type="match status" value="1"/>
</dbReference>
<dbReference type="AlphaFoldDB" id="A0A3B0Z4V7"/>
<name>A0A3B0Z4V7_9ZZZZ</name>